<dbReference type="GO" id="GO:0006465">
    <property type="term" value="P:signal peptide processing"/>
    <property type="evidence" value="ECO:0007669"/>
    <property type="project" value="InterPro"/>
</dbReference>
<keyword evidence="4" id="KW-0256">Endoplasmic reticulum</keyword>
<accession>A0A7C9D187</accession>
<evidence type="ECO:0000256" key="5">
    <source>
        <dbReference type="ARBA" id="ARBA00022989"/>
    </source>
</evidence>
<comment type="similarity">
    <text evidence="2">Belongs to the SPCS1 family.</text>
</comment>
<reference evidence="8" key="1">
    <citation type="journal article" date="2013" name="J. Plant Res.">
        <title>Effect of fungi and light on seed germination of three Opuntia species from semiarid lands of central Mexico.</title>
        <authorList>
            <person name="Delgado-Sanchez P."/>
            <person name="Jimenez-Bremont J.F."/>
            <person name="Guerrero-Gonzalez Mde L."/>
            <person name="Flores J."/>
        </authorList>
    </citation>
    <scope>NUCLEOTIDE SEQUENCE</scope>
    <source>
        <tissue evidence="8">Cladode</tissue>
    </source>
</reference>
<sequence>MANKNNSDLAFRSSLICLAGVMVAVGLWTHSFKKVVVTYFMGLAGIAGVLLPDWEFFDRDLSQWTQPVTVDHIRPDDVLRPRSTRFRFYPVRTAIYAGVYTFGLYKWWSYVSQ</sequence>
<dbReference type="InterPro" id="IPR009542">
    <property type="entry name" value="Spc1/SPCS1"/>
</dbReference>
<dbReference type="Pfam" id="PF06645">
    <property type="entry name" value="SPC12"/>
    <property type="match status" value="1"/>
</dbReference>
<evidence type="ECO:0000256" key="6">
    <source>
        <dbReference type="ARBA" id="ARBA00023136"/>
    </source>
</evidence>
<dbReference type="EMBL" id="GISG01074959">
    <property type="protein sequence ID" value="MBA4630742.1"/>
    <property type="molecule type" value="Transcribed_RNA"/>
</dbReference>
<evidence type="ECO:0000313" key="8">
    <source>
        <dbReference type="EMBL" id="MBA4630742.1"/>
    </source>
</evidence>
<dbReference type="PANTHER" id="PTHR38354:SF2">
    <property type="entry name" value="SIGNAL PEPTIDASE COMPLEX-LIKE PROTEIN DTM1"/>
    <property type="match status" value="1"/>
</dbReference>
<evidence type="ECO:0000256" key="2">
    <source>
        <dbReference type="ARBA" id="ARBA00005245"/>
    </source>
</evidence>
<comment type="subcellular location">
    <subcellularLocation>
        <location evidence="1">Endoplasmic reticulum membrane</location>
        <topology evidence="1">Multi-pass membrane protein</topology>
    </subcellularLocation>
</comment>
<dbReference type="InterPro" id="IPR039955">
    <property type="entry name" value="DTM1"/>
</dbReference>
<keyword evidence="5 7" id="KW-1133">Transmembrane helix</keyword>
<evidence type="ECO:0000256" key="7">
    <source>
        <dbReference type="SAM" id="Phobius"/>
    </source>
</evidence>
<keyword evidence="3 7" id="KW-0812">Transmembrane</keyword>
<evidence type="ECO:0000256" key="4">
    <source>
        <dbReference type="ARBA" id="ARBA00022824"/>
    </source>
</evidence>
<proteinExistence type="inferred from homology"/>
<evidence type="ECO:0008006" key="9">
    <source>
        <dbReference type="Google" id="ProtNLM"/>
    </source>
</evidence>
<dbReference type="AlphaFoldDB" id="A0A7C9D187"/>
<feature type="transmembrane region" description="Helical" evidence="7">
    <location>
        <begin position="89"/>
        <end position="108"/>
    </location>
</feature>
<reference evidence="8" key="2">
    <citation type="submission" date="2020-07" db="EMBL/GenBank/DDBJ databases">
        <authorList>
            <person name="Vera ALvarez R."/>
            <person name="Arias-Moreno D.M."/>
            <person name="Jimenez-Jacinto V."/>
            <person name="Jimenez-Bremont J.F."/>
            <person name="Swaminathan K."/>
            <person name="Moose S.P."/>
            <person name="Guerrero-Gonzalez M.L."/>
            <person name="Marino-Ramirez L."/>
            <person name="Landsman D."/>
            <person name="Rodriguez-Kessler M."/>
            <person name="Delgado-Sanchez P."/>
        </authorList>
    </citation>
    <scope>NUCLEOTIDE SEQUENCE</scope>
    <source>
        <tissue evidence="8">Cladode</tissue>
    </source>
</reference>
<protein>
    <recommendedName>
        <fullName evidence="9">Signal peptidase complex-like protein DTM1</fullName>
    </recommendedName>
</protein>
<dbReference type="EMBL" id="GISG01074960">
    <property type="protein sequence ID" value="MBA4630743.1"/>
    <property type="molecule type" value="Transcribed_RNA"/>
</dbReference>
<dbReference type="GO" id="GO:0005787">
    <property type="term" value="C:signal peptidase complex"/>
    <property type="evidence" value="ECO:0007669"/>
    <property type="project" value="InterPro"/>
</dbReference>
<name>A0A7C9D187_OPUST</name>
<feature type="transmembrane region" description="Helical" evidence="7">
    <location>
        <begin position="35"/>
        <end position="54"/>
    </location>
</feature>
<evidence type="ECO:0000256" key="3">
    <source>
        <dbReference type="ARBA" id="ARBA00022692"/>
    </source>
</evidence>
<keyword evidence="6 7" id="KW-0472">Membrane</keyword>
<feature type="transmembrane region" description="Helical" evidence="7">
    <location>
        <begin position="9"/>
        <end position="29"/>
    </location>
</feature>
<evidence type="ECO:0000256" key="1">
    <source>
        <dbReference type="ARBA" id="ARBA00004477"/>
    </source>
</evidence>
<dbReference type="PANTHER" id="PTHR38354">
    <property type="entry name" value="SIGNAL PEPTIDASE COMPLEX-LIKE PROTEIN DTM1"/>
    <property type="match status" value="1"/>
</dbReference>
<dbReference type="GO" id="GO:0048658">
    <property type="term" value="P:anther wall tapetum development"/>
    <property type="evidence" value="ECO:0007669"/>
    <property type="project" value="InterPro"/>
</dbReference>
<organism evidence="8">
    <name type="scientific">Opuntia streptacantha</name>
    <name type="common">Prickly pear cactus</name>
    <name type="synonym">Opuntia cardona</name>
    <dbReference type="NCBI Taxonomy" id="393608"/>
    <lineage>
        <taxon>Eukaryota</taxon>
        <taxon>Viridiplantae</taxon>
        <taxon>Streptophyta</taxon>
        <taxon>Embryophyta</taxon>
        <taxon>Tracheophyta</taxon>
        <taxon>Spermatophyta</taxon>
        <taxon>Magnoliopsida</taxon>
        <taxon>eudicotyledons</taxon>
        <taxon>Gunneridae</taxon>
        <taxon>Pentapetalae</taxon>
        <taxon>Caryophyllales</taxon>
        <taxon>Cactineae</taxon>
        <taxon>Cactaceae</taxon>
        <taxon>Opuntioideae</taxon>
        <taxon>Opuntia</taxon>
    </lineage>
</organism>